<proteinExistence type="predicted"/>
<feature type="region of interest" description="Disordered" evidence="1">
    <location>
        <begin position="185"/>
        <end position="207"/>
    </location>
</feature>
<organism evidence="2 3">
    <name type="scientific">Caulochytrium protostelioides</name>
    <dbReference type="NCBI Taxonomy" id="1555241"/>
    <lineage>
        <taxon>Eukaryota</taxon>
        <taxon>Fungi</taxon>
        <taxon>Fungi incertae sedis</taxon>
        <taxon>Chytridiomycota</taxon>
        <taxon>Chytridiomycota incertae sedis</taxon>
        <taxon>Chytridiomycetes</taxon>
        <taxon>Caulochytriales</taxon>
        <taxon>Caulochytriaceae</taxon>
        <taxon>Caulochytrium</taxon>
    </lineage>
</organism>
<feature type="compositionally biased region" description="Basic residues" evidence="1">
    <location>
        <begin position="29"/>
        <end position="54"/>
    </location>
</feature>
<evidence type="ECO:0000256" key="1">
    <source>
        <dbReference type="SAM" id="MobiDB-lite"/>
    </source>
</evidence>
<feature type="compositionally biased region" description="Low complexity" evidence="1">
    <location>
        <begin position="135"/>
        <end position="146"/>
    </location>
</feature>
<evidence type="ECO:0000313" key="3">
    <source>
        <dbReference type="Proteomes" id="UP000268535"/>
    </source>
</evidence>
<dbReference type="AlphaFoldDB" id="A0A4P9WUB5"/>
<dbReference type="Proteomes" id="UP000268535">
    <property type="component" value="Unassembled WGS sequence"/>
</dbReference>
<evidence type="ECO:0000313" key="2">
    <source>
        <dbReference type="EMBL" id="RKO96055.1"/>
    </source>
</evidence>
<feature type="compositionally biased region" description="Low complexity" evidence="1">
    <location>
        <begin position="189"/>
        <end position="198"/>
    </location>
</feature>
<feature type="compositionally biased region" description="Basic and acidic residues" evidence="1">
    <location>
        <begin position="114"/>
        <end position="123"/>
    </location>
</feature>
<feature type="compositionally biased region" description="Basic residues" evidence="1">
    <location>
        <begin position="86"/>
        <end position="97"/>
    </location>
</feature>
<accession>A0A4P9WUB5</accession>
<feature type="region of interest" description="Disordered" evidence="1">
    <location>
        <begin position="1"/>
        <end position="164"/>
    </location>
</feature>
<protein>
    <submittedName>
        <fullName evidence="2">Uncharacterized protein</fullName>
    </submittedName>
</protein>
<gene>
    <name evidence="2" type="ORF">CAUPRSCDRAFT_12243</name>
</gene>
<reference evidence="3" key="1">
    <citation type="journal article" date="2018" name="Nat. Microbiol.">
        <title>Leveraging single-cell genomics to expand the fungal tree of life.</title>
        <authorList>
            <person name="Ahrendt S.R."/>
            <person name="Quandt C.A."/>
            <person name="Ciobanu D."/>
            <person name="Clum A."/>
            <person name="Salamov A."/>
            <person name="Andreopoulos B."/>
            <person name="Cheng J.F."/>
            <person name="Woyke T."/>
            <person name="Pelin A."/>
            <person name="Henrissat B."/>
            <person name="Reynolds N.K."/>
            <person name="Benny G.L."/>
            <person name="Smith M.E."/>
            <person name="James T.Y."/>
            <person name="Grigoriev I.V."/>
        </authorList>
    </citation>
    <scope>NUCLEOTIDE SEQUENCE [LARGE SCALE GENOMIC DNA]</scope>
    <source>
        <strain evidence="3">ATCC 52028</strain>
    </source>
</reference>
<dbReference type="EMBL" id="ML010438">
    <property type="protein sequence ID" value="RKO96055.1"/>
    <property type="molecule type" value="Genomic_DNA"/>
</dbReference>
<name>A0A4P9WUB5_9FUNG</name>
<sequence length="207" mass="21716">MPPASLSAPSFVAKAAALSPPRPSSYGGSHHRGGHRRHGHGHRGRSHAPSRHIPNHPSGAAGAGGADAVAVFTPPPASDRPDRPNRHGVGHHHRGHGHGWLSLFWTPRPVRRTRQGEHDRSPEDDLGPAPMPGTASSMARRQAAMAHYTAPPRTASHHVASSGGSWYAAESGPVLRPGQRRWDVDVPQAEAEAGAGAEAEAEAEAEA</sequence>